<feature type="region of interest" description="Disordered" evidence="2">
    <location>
        <begin position="31"/>
        <end position="58"/>
    </location>
</feature>
<keyword evidence="1" id="KW-0175">Coiled coil</keyword>
<dbReference type="InterPro" id="IPR004102">
    <property type="entry name" value="Poly(ADP-ribose)pol_reg_dom"/>
</dbReference>
<feature type="coiled-coil region" evidence="1">
    <location>
        <begin position="276"/>
        <end position="324"/>
    </location>
</feature>
<sequence>MMKKPSSKDTKAQILTAYKELDQAYRQLLKEKRTQDPDASPEKPVRTAAETEKDADTAEMKGVIESLEHLAETFNTAVSRLSGDLLVEASRLKDARSQVETETDRLSRLYDLEIGEDSLRDLLRQYTEAEKSCEKGLEEKRESLEKELAEKKHAWDEEEAETIRQMKEQKASDKKDREREVSEYRYTLALNRDADAEEYDRQKKALEQALEELREIRHAEWEEREKQISERENQFEEYKQKVENFPKELENAIKKAKEEGNGIARKQSKIRAELRAKEINGEHAVYELKIQGLEADIVEQAARIESLSQQLEIATGQAQELAVKAIEGASGQTSFRELKELAMEQAKNPVKGK</sequence>
<dbReference type="RefSeq" id="WP_207681149.1">
    <property type="nucleotide sequence ID" value="NZ_CP061800.1"/>
</dbReference>
<keyword evidence="5" id="KW-1185">Reference proteome</keyword>
<gene>
    <name evidence="4" type="ORF">dnm_008450</name>
</gene>
<proteinExistence type="predicted"/>
<dbReference type="AlphaFoldDB" id="A0A975BFL8"/>
<dbReference type="Proteomes" id="UP000663722">
    <property type="component" value="Chromosome"/>
</dbReference>
<dbReference type="PROSITE" id="PS51060">
    <property type="entry name" value="PARP_ALPHA_HD"/>
    <property type="match status" value="1"/>
</dbReference>
<feature type="coiled-coil region" evidence="1">
    <location>
        <begin position="192"/>
        <end position="219"/>
    </location>
</feature>
<reference evidence="4" key="1">
    <citation type="journal article" date="2021" name="Microb. Physiol.">
        <title>Proteogenomic Insights into the Physiology of Marine, Sulfate-Reducing, Filamentous Desulfonema limicola and Desulfonema magnum.</title>
        <authorList>
            <person name="Schnaars V."/>
            <person name="Wohlbrand L."/>
            <person name="Scheve S."/>
            <person name="Hinrichs C."/>
            <person name="Reinhardt R."/>
            <person name="Rabus R."/>
        </authorList>
    </citation>
    <scope>NUCLEOTIDE SEQUENCE</scope>
    <source>
        <strain evidence="4">4be13</strain>
    </source>
</reference>
<evidence type="ECO:0000256" key="2">
    <source>
        <dbReference type="SAM" id="MobiDB-lite"/>
    </source>
</evidence>
<protein>
    <submittedName>
        <fullName evidence="4">Polymerase domain-containing protein</fullName>
    </submittedName>
</protein>
<dbReference type="KEGG" id="dmm:dnm_008450"/>
<dbReference type="EMBL" id="CP061800">
    <property type="protein sequence ID" value="QTA84844.1"/>
    <property type="molecule type" value="Genomic_DNA"/>
</dbReference>
<evidence type="ECO:0000256" key="1">
    <source>
        <dbReference type="SAM" id="Coils"/>
    </source>
</evidence>
<accession>A0A975BFL8</accession>
<feature type="domain" description="PARP alpha-helical" evidence="3">
    <location>
        <begin position="1"/>
        <end position="120"/>
    </location>
</feature>
<evidence type="ECO:0000259" key="3">
    <source>
        <dbReference type="PROSITE" id="PS51060"/>
    </source>
</evidence>
<feature type="region of interest" description="Disordered" evidence="2">
    <location>
        <begin position="144"/>
        <end position="180"/>
    </location>
</feature>
<name>A0A975BFL8_9BACT</name>
<evidence type="ECO:0000313" key="4">
    <source>
        <dbReference type="EMBL" id="QTA84844.1"/>
    </source>
</evidence>
<organism evidence="4 5">
    <name type="scientific">Desulfonema magnum</name>
    <dbReference type="NCBI Taxonomy" id="45655"/>
    <lineage>
        <taxon>Bacteria</taxon>
        <taxon>Pseudomonadati</taxon>
        <taxon>Thermodesulfobacteriota</taxon>
        <taxon>Desulfobacteria</taxon>
        <taxon>Desulfobacterales</taxon>
        <taxon>Desulfococcaceae</taxon>
        <taxon>Desulfonema</taxon>
    </lineage>
</organism>
<evidence type="ECO:0000313" key="5">
    <source>
        <dbReference type="Proteomes" id="UP000663722"/>
    </source>
</evidence>
<dbReference type="GO" id="GO:0003950">
    <property type="term" value="F:NAD+ poly-ADP-ribosyltransferase activity"/>
    <property type="evidence" value="ECO:0007669"/>
    <property type="project" value="InterPro"/>
</dbReference>